<dbReference type="InterPro" id="IPR057027">
    <property type="entry name" value="TPR_mt"/>
</dbReference>
<keyword evidence="9" id="KW-1185">Reference proteome</keyword>
<evidence type="ECO:0000256" key="2">
    <source>
        <dbReference type="ARBA" id="ARBA00022737"/>
    </source>
</evidence>
<accession>A0A2H3J395</accession>
<dbReference type="OMA" id="TTHHYEL"/>
<dbReference type="Pfam" id="PF13812">
    <property type="entry name" value="PPR_3"/>
    <property type="match status" value="3"/>
</dbReference>
<dbReference type="Gene3D" id="1.25.40.10">
    <property type="entry name" value="Tetratricopeptide repeat domain"/>
    <property type="match status" value="4"/>
</dbReference>
<sequence>MLASTSRNALQTTRSRVAHVVADSSSAASSASQSLPRQQRRAASVQVLPKPPIEFPRQEGVSRNSLRRGPFEFQPDANFRGQPATTPVARFNIELTNVLHKENSRAALYICKKMKDYGVAPDASTYSLILQACAQAPISYLEARAVFEDMISMGITPTRQMFHHLLDTVRYLDTNHMWEVLDLMKQHRIKLDEKTYERVILRYANSDNVELALQNLAEMTERGLSPTLSTASRVISAASRNGHPRLALDLAESFEATSLRHLEQEVWIELLISCSDMMFLLVSQAKQEEGVVRTWHKVVHDLNITPDEGCCMQVMHTAGRCGLSTLALDVFTVLGRIGVTWQEHHLAPMIEALCAQKKIKDSLSILEMIRSYDITPTSETTYPIFLAIKESKDSVDDAYGLLEELKEEGKTVDVTALNVVVQASVALEDLQRAVGTYKAAESLGVKPDVETYNLLLGACIAARHRTLGNQFLEEMRAAGVTPNVRTYERLIVLCLTEPTYEDAFFYLEEMKAQGHVPPVSVYEAIIHKCVTVGDMRYRLAVEEMLECGYEVSDILQRFIDTGGKGDGPHEQAQSRGDRVRKFKRQEFLGAEYANRRATSQ</sequence>
<organism evidence="8 9">
    <name type="scientific">Wolfiporia cocos (strain MD-104)</name>
    <name type="common">Brown rot fungus</name>
    <dbReference type="NCBI Taxonomy" id="742152"/>
    <lineage>
        <taxon>Eukaryota</taxon>
        <taxon>Fungi</taxon>
        <taxon>Dikarya</taxon>
        <taxon>Basidiomycota</taxon>
        <taxon>Agaricomycotina</taxon>
        <taxon>Agaricomycetes</taxon>
        <taxon>Polyporales</taxon>
        <taxon>Phaeolaceae</taxon>
        <taxon>Wolfiporia</taxon>
    </lineage>
</organism>
<dbReference type="OrthoDB" id="185373at2759"/>
<feature type="repeat" description="PPR" evidence="5">
    <location>
        <begin position="122"/>
        <end position="157"/>
    </location>
</feature>
<dbReference type="Pfam" id="PF23276">
    <property type="entry name" value="TPR_24"/>
    <property type="match status" value="1"/>
</dbReference>
<evidence type="ECO:0000259" key="7">
    <source>
        <dbReference type="Pfam" id="PF23276"/>
    </source>
</evidence>
<evidence type="ECO:0000313" key="8">
    <source>
        <dbReference type="EMBL" id="PCH36175.1"/>
    </source>
</evidence>
<dbReference type="Proteomes" id="UP000218811">
    <property type="component" value="Unassembled WGS sequence"/>
</dbReference>
<evidence type="ECO:0000256" key="6">
    <source>
        <dbReference type="SAM" id="MobiDB-lite"/>
    </source>
</evidence>
<evidence type="ECO:0000313" key="9">
    <source>
        <dbReference type="Proteomes" id="UP000218811"/>
    </source>
</evidence>
<evidence type="ECO:0000256" key="4">
    <source>
        <dbReference type="ARBA" id="ARBA00044511"/>
    </source>
</evidence>
<dbReference type="EMBL" id="KB467865">
    <property type="protein sequence ID" value="PCH36175.1"/>
    <property type="molecule type" value="Genomic_DNA"/>
</dbReference>
<evidence type="ECO:0000256" key="3">
    <source>
        <dbReference type="ARBA" id="ARBA00044493"/>
    </source>
</evidence>
<keyword evidence="2" id="KW-0677">Repeat</keyword>
<dbReference type="STRING" id="742152.A0A2H3J395"/>
<evidence type="ECO:0000256" key="5">
    <source>
        <dbReference type="PROSITE-ProRule" id="PRU00708"/>
    </source>
</evidence>
<protein>
    <recommendedName>
        <fullName evidence="7">Pentatricopeptide repeat-containing protein-mitochondrial domain-containing protein</fullName>
    </recommendedName>
</protein>
<feature type="domain" description="Pentatricopeptide repeat-containing protein-mitochondrial" evidence="7">
    <location>
        <begin position="308"/>
        <end position="439"/>
    </location>
</feature>
<dbReference type="InterPro" id="IPR011990">
    <property type="entry name" value="TPR-like_helical_dom_sf"/>
</dbReference>
<feature type="repeat" description="PPR" evidence="5">
    <location>
        <begin position="192"/>
        <end position="226"/>
    </location>
</feature>
<proteinExistence type="inferred from homology"/>
<dbReference type="AlphaFoldDB" id="A0A2H3J395"/>
<comment type="subunit">
    <text evidence="4">Binds to mitochondrial small subunit 15S rRNA.</text>
</comment>
<dbReference type="InterPro" id="IPR002885">
    <property type="entry name" value="PPR_rpt"/>
</dbReference>
<dbReference type="PANTHER" id="PTHR47447">
    <property type="entry name" value="OS03G0856100 PROTEIN"/>
    <property type="match status" value="1"/>
</dbReference>
<comment type="function">
    <text evidence="3">Regulates mitochondrial small subunit maturation by controlling 15S rRNA 5'-end processing. Localizes to the 5' precursor of the 15S rRNA in a position that is subsequently occupied by mS47 in the mature yeast mtSSU. Uses structure and sequence-specific RNA recognition, binding to a single-stranded region of the precursor and specifically recognizing bases -6 to -1. The exchange of Ccm1 for mS47 is coupled to the irreversible removal of precursor rRNA that is accompanied by conformational changes of the mitoribosomal proteins uS5m and mS26. These conformational changes signal completion of 5'-end rRNA processing through protection of the mature 5'-end of the 15S rRNA and stabilization of mS47. The removal of the 5' precursor together with the dissociation of Ccm1 may be catalyzed by the 5'-3' exoribonuclease Pet127. Involved in the specific removal of group I introns in mitochondrial encoded transcripts.</text>
</comment>
<feature type="repeat" description="PPR" evidence="5">
    <location>
        <begin position="448"/>
        <end position="482"/>
    </location>
</feature>
<reference evidence="8 9" key="1">
    <citation type="journal article" date="2012" name="Science">
        <title>The Paleozoic origin of enzymatic lignin decomposition reconstructed from 31 fungal genomes.</title>
        <authorList>
            <person name="Floudas D."/>
            <person name="Binder M."/>
            <person name="Riley R."/>
            <person name="Barry K."/>
            <person name="Blanchette R.A."/>
            <person name="Henrissat B."/>
            <person name="Martinez A.T."/>
            <person name="Otillar R."/>
            <person name="Spatafora J.W."/>
            <person name="Yadav J.S."/>
            <person name="Aerts A."/>
            <person name="Benoit I."/>
            <person name="Boyd A."/>
            <person name="Carlson A."/>
            <person name="Copeland A."/>
            <person name="Coutinho P.M."/>
            <person name="de Vries R.P."/>
            <person name="Ferreira P."/>
            <person name="Findley K."/>
            <person name="Foster B."/>
            <person name="Gaskell J."/>
            <person name="Glotzer D."/>
            <person name="Gorecki P."/>
            <person name="Heitman J."/>
            <person name="Hesse C."/>
            <person name="Hori C."/>
            <person name="Igarashi K."/>
            <person name="Jurgens J.A."/>
            <person name="Kallen N."/>
            <person name="Kersten P."/>
            <person name="Kohler A."/>
            <person name="Kuees U."/>
            <person name="Kumar T.K.A."/>
            <person name="Kuo A."/>
            <person name="LaButti K."/>
            <person name="Larrondo L.F."/>
            <person name="Lindquist E."/>
            <person name="Ling A."/>
            <person name="Lombard V."/>
            <person name="Lucas S."/>
            <person name="Lundell T."/>
            <person name="Martin R."/>
            <person name="McLaughlin D.J."/>
            <person name="Morgenstern I."/>
            <person name="Morin E."/>
            <person name="Murat C."/>
            <person name="Nagy L.G."/>
            <person name="Nolan M."/>
            <person name="Ohm R.A."/>
            <person name="Patyshakuliyeva A."/>
            <person name="Rokas A."/>
            <person name="Ruiz-Duenas F.J."/>
            <person name="Sabat G."/>
            <person name="Salamov A."/>
            <person name="Samejima M."/>
            <person name="Schmutz J."/>
            <person name="Slot J.C."/>
            <person name="St John F."/>
            <person name="Stenlid J."/>
            <person name="Sun H."/>
            <person name="Sun S."/>
            <person name="Syed K."/>
            <person name="Tsang A."/>
            <person name="Wiebenga A."/>
            <person name="Young D."/>
            <person name="Pisabarro A."/>
            <person name="Eastwood D.C."/>
            <person name="Martin F."/>
            <person name="Cullen D."/>
            <person name="Grigoriev I.V."/>
            <person name="Hibbett D.S."/>
        </authorList>
    </citation>
    <scope>NUCLEOTIDE SEQUENCE [LARGE SCALE GENOMIC DNA]</scope>
    <source>
        <strain evidence="8 9">MD-104</strain>
    </source>
</reference>
<dbReference type="PANTHER" id="PTHR47447:SF17">
    <property type="entry name" value="OS12G0638900 PROTEIN"/>
    <property type="match status" value="1"/>
</dbReference>
<name>A0A2H3J395_WOLCO</name>
<evidence type="ECO:0000256" key="1">
    <source>
        <dbReference type="ARBA" id="ARBA00006192"/>
    </source>
</evidence>
<feature type="compositionally biased region" description="Low complexity" evidence="6">
    <location>
        <begin position="21"/>
        <end position="44"/>
    </location>
</feature>
<comment type="similarity">
    <text evidence="1">Belongs to the CCM1 family.</text>
</comment>
<gene>
    <name evidence="8" type="ORF">WOLCODRAFT_146143</name>
</gene>
<feature type="region of interest" description="Disordered" evidence="6">
    <location>
        <begin position="21"/>
        <end position="67"/>
    </location>
</feature>
<dbReference type="PROSITE" id="PS51375">
    <property type="entry name" value="PPR"/>
    <property type="match status" value="3"/>
</dbReference>